<proteinExistence type="predicted"/>
<name>A0A9W8NVP5_9AGAR</name>
<feature type="chain" id="PRO_5040782836" evidence="1">
    <location>
        <begin position="35"/>
        <end position="214"/>
    </location>
</feature>
<keyword evidence="3" id="KW-1185">Reference proteome</keyword>
<organism evidence="2 3">
    <name type="scientific">Lentinula detonsa</name>
    <dbReference type="NCBI Taxonomy" id="2804962"/>
    <lineage>
        <taxon>Eukaryota</taxon>
        <taxon>Fungi</taxon>
        <taxon>Dikarya</taxon>
        <taxon>Basidiomycota</taxon>
        <taxon>Agaricomycotina</taxon>
        <taxon>Agaricomycetes</taxon>
        <taxon>Agaricomycetidae</taxon>
        <taxon>Agaricales</taxon>
        <taxon>Marasmiineae</taxon>
        <taxon>Omphalotaceae</taxon>
        <taxon>Lentinula</taxon>
    </lineage>
</organism>
<dbReference type="AlphaFoldDB" id="A0A9W8NVP5"/>
<evidence type="ECO:0000313" key="3">
    <source>
        <dbReference type="Proteomes" id="UP001142393"/>
    </source>
</evidence>
<feature type="signal peptide" evidence="1">
    <location>
        <begin position="1"/>
        <end position="34"/>
    </location>
</feature>
<protein>
    <submittedName>
        <fullName evidence="2">Uncharacterized protein</fullName>
    </submittedName>
</protein>
<sequence length="214" mass="24524">MFFRKPSSLYRLLLVHLTLAVALFNLLKPVPVVASPVGTTHGPREVALAPTSSEYDIQFGRKRTGSDEWLPNSVDFAKDQEIILFIGNHLLRFQASPEPHIIHEQHTTLPPKDHCILLGPKRQTQLSLTIRPDEAKDFWALMVDIPKLEKEVHWKIIDDVDYNHAVETILMGDPKWGRLTPVQMREWVDIELIRSVLRNNRSVEPMSPSAMPKM</sequence>
<reference evidence="2 3" key="1">
    <citation type="journal article" date="2023" name="Proc. Natl. Acad. Sci. U.S.A.">
        <title>A global phylogenomic analysis of the shiitake genus Lentinula.</title>
        <authorList>
            <person name="Sierra-Patev S."/>
            <person name="Min B."/>
            <person name="Naranjo-Ortiz M."/>
            <person name="Looney B."/>
            <person name="Konkel Z."/>
            <person name="Slot J.C."/>
            <person name="Sakamoto Y."/>
            <person name="Steenwyk J.L."/>
            <person name="Rokas A."/>
            <person name="Carro J."/>
            <person name="Camarero S."/>
            <person name="Ferreira P."/>
            <person name="Molpeceres G."/>
            <person name="Ruiz-Duenas F.J."/>
            <person name="Serrano A."/>
            <person name="Henrissat B."/>
            <person name="Drula E."/>
            <person name="Hughes K.W."/>
            <person name="Mata J.L."/>
            <person name="Ishikawa N.K."/>
            <person name="Vargas-Isla R."/>
            <person name="Ushijima S."/>
            <person name="Smith C.A."/>
            <person name="Donoghue J."/>
            <person name="Ahrendt S."/>
            <person name="Andreopoulos W."/>
            <person name="He G."/>
            <person name="LaButti K."/>
            <person name="Lipzen A."/>
            <person name="Ng V."/>
            <person name="Riley R."/>
            <person name="Sandor L."/>
            <person name="Barry K."/>
            <person name="Martinez A.T."/>
            <person name="Xiao Y."/>
            <person name="Gibbons J.G."/>
            <person name="Terashima K."/>
            <person name="Grigoriev I.V."/>
            <person name="Hibbett D."/>
        </authorList>
    </citation>
    <scope>NUCLEOTIDE SEQUENCE [LARGE SCALE GENOMIC DNA]</scope>
    <source>
        <strain evidence="2 3">TFB7810</strain>
    </source>
</reference>
<keyword evidence="1" id="KW-0732">Signal</keyword>
<gene>
    <name evidence="2" type="ORF">DFH05DRAFT_1502378</name>
</gene>
<evidence type="ECO:0000256" key="1">
    <source>
        <dbReference type="SAM" id="SignalP"/>
    </source>
</evidence>
<dbReference type="Proteomes" id="UP001142393">
    <property type="component" value="Unassembled WGS sequence"/>
</dbReference>
<evidence type="ECO:0000313" key="2">
    <source>
        <dbReference type="EMBL" id="KAJ3741732.1"/>
    </source>
</evidence>
<comment type="caution">
    <text evidence="2">The sequence shown here is derived from an EMBL/GenBank/DDBJ whole genome shotgun (WGS) entry which is preliminary data.</text>
</comment>
<dbReference type="EMBL" id="JANVFU010000011">
    <property type="protein sequence ID" value="KAJ3741732.1"/>
    <property type="molecule type" value="Genomic_DNA"/>
</dbReference>
<accession>A0A9W8NVP5</accession>